<dbReference type="Proteomes" id="UP000280696">
    <property type="component" value="Unassembled WGS sequence"/>
</dbReference>
<dbReference type="InterPro" id="IPR055166">
    <property type="entry name" value="Transc_reg_Sar_Rot_HTH"/>
</dbReference>
<evidence type="ECO:0000256" key="7">
    <source>
        <dbReference type="ARBA" id="ARBA00047207"/>
    </source>
</evidence>
<keyword evidence="3" id="KW-0238">DNA-binding</keyword>
<dbReference type="PRINTS" id="PR00598">
    <property type="entry name" value="HTHMARR"/>
</dbReference>
<dbReference type="SMART" id="SM00347">
    <property type="entry name" value="HTH_MARR"/>
    <property type="match status" value="1"/>
</dbReference>
<dbReference type="AlphaFoldDB" id="A0A3A9AMJ3"/>
<accession>A0A3A9AMJ3</accession>
<dbReference type="GO" id="GO:0003677">
    <property type="term" value="F:DNA binding"/>
    <property type="evidence" value="ECO:0007669"/>
    <property type="project" value="UniProtKB-KW"/>
</dbReference>
<comment type="subcellular location">
    <subcellularLocation>
        <location evidence="1">Cytoplasm</location>
    </subcellularLocation>
</comment>
<name>A0A3A9AMJ3_9FIRM</name>
<keyword evidence="10" id="KW-1185">Reference proteome</keyword>
<keyword evidence="2" id="KW-0805">Transcription regulation</keyword>
<dbReference type="EMBL" id="RAYQ01000025">
    <property type="protein sequence ID" value="RKI88723.1"/>
    <property type="molecule type" value="Genomic_DNA"/>
</dbReference>
<reference evidence="9 10" key="1">
    <citation type="submission" date="2018-09" db="EMBL/GenBank/DDBJ databases">
        <title>Murine metabolic-syndrome-specific gut microbial biobank.</title>
        <authorList>
            <person name="Liu C."/>
        </authorList>
    </citation>
    <scope>NUCLEOTIDE SEQUENCE [LARGE SCALE GENOMIC DNA]</scope>
    <source>
        <strain evidence="9 10">0.1xD8-82</strain>
    </source>
</reference>
<keyword evidence="4" id="KW-0804">Transcription</keyword>
<dbReference type="InterPro" id="IPR000835">
    <property type="entry name" value="HTH_MarR-typ"/>
</dbReference>
<dbReference type="GO" id="GO:0005737">
    <property type="term" value="C:cytoplasm"/>
    <property type="evidence" value="ECO:0007669"/>
    <property type="project" value="UniProtKB-SubCell"/>
</dbReference>
<evidence type="ECO:0000259" key="8">
    <source>
        <dbReference type="PROSITE" id="PS50995"/>
    </source>
</evidence>
<protein>
    <recommendedName>
        <fullName evidence="6">HTH-type transcriptional regulator SarZ</fullName>
    </recommendedName>
    <alternativeName>
        <fullName evidence="7">Staphylococcal accessory regulator Z</fullName>
    </alternativeName>
</protein>
<comment type="similarity">
    <text evidence="5">Belongs to the SarZ family.</text>
</comment>
<dbReference type="PANTHER" id="PTHR42756">
    <property type="entry name" value="TRANSCRIPTIONAL REGULATOR, MARR"/>
    <property type="match status" value="1"/>
</dbReference>
<evidence type="ECO:0000313" key="9">
    <source>
        <dbReference type="EMBL" id="RKI88723.1"/>
    </source>
</evidence>
<dbReference type="Gene3D" id="1.10.10.10">
    <property type="entry name" value="Winged helix-like DNA-binding domain superfamily/Winged helix DNA-binding domain"/>
    <property type="match status" value="1"/>
</dbReference>
<evidence type="ECO:0000256" key="2">
    <source>
        <dbReference type="ARBA" id="ARBA00023015"/>
    </source>
</evidence>
<evidence type="ECO:0000313" key="10">
    <source>
        <dbReference type="Proteomes" id="UP000280696"/>
    </source>
</evidence>
<proteinExistence type="inferred from homology"/>
<dbReference type="InterPro" id="IPR036390">
    <property type="entry name" value="WH_DNA-bd_sf"/>
</dbReference>
<evidence type="ECO:0000256" key="4">
    <source>
        <dbReference type="ARBA" id="ARBA00023163"/>
    </source>
</evidence>
<dbReference type="Pfam" id="PF22381">
    <property type="entry name" value="Staph_reg_Sar_Rot"/>
    <property type="match status" value="1"/>
</dbReference>
<organism evidence="9 10">
    <name type="scientific">Parablautia intestinalis</name>
    <dbReference type="NCBI Taxonomy" id="2320100"/>
    <lineage>
        <taxon>Bacteria</taxon>
        <taxon>Bacillati</taxon>
        <taxon>Bacillota</taxon>
        <taxon>Clostridia</taxon>
        <taxon>Lachnospirales</taxon>
        <taxon>Lachnospiraceae</taxon>
        <taxon>Parablautia</taxon>
    </lineage>
</organism>
<gene>
    <name evidence="9" type="ORF">D7V94_18785</name>
</gene>
<sequence>MEANKTLNTLFVTLFRSIMSIEQKALISGEFKDITMNDMHVIEAIECGEPRPSSVVAKRLSVTMGTLTKSIDRLSRTGYVLRERSEEDKRLVLLSLTEKGKRAYAHHMKFHEEMIQAAMGQFNKQEEGILIHSLQGLVDYFNSHKKG</sequence>
<dbReference type="PANTHER" id="PTHR42756:SF1">
    <property type="entry name" value="TRANSCRIPTIONAL REPRESSOR OF EMRAB OPERON"/>
    <property type="match status" value="1"/>
</dbReference>
<dbReference type="GO" id="GO:0003700">
    <property type="term" value="F:DNA-binding transcription factor activity"/>
    <property type="evidence" value="ECO:0007669"/>
    <property type="project" value="InterPro"/>
</dbReference>
<evidence type="ECO:0000256" key="6">
    <source>
        <dbReference type="ARBA" id="ARBA00047188"/>
    </source>
</evidence>
<evidence type="ECO:0000256" key="5">
    <source>
        <dbReference type="ARBA" id="ARBA00046337"/>
    </source>
</evidence>
<dbReference type="SUPFAM" id="SSF46785">
    <property type="entry name" value="Winged helix' DNA-binding domain"/>
    <property type="match status" value="1"/>
</dbReference>
<dbReference type="InterPro" id="IPR036388">
    <property type="entry name" value="WH-like_DNA-bd_sf"/>
</dbReference>
<evidence type="ECO:0000256" key="1">
    <source>
        <dbReference type="ARBA" id="ARBA00004496"/>
    </source>
</evidence>
<dbReference type="PROSITE" id="PS50995">
    <property type="entry name" value="HTH_MARR_2"/>
    <property type="match status" value="1"/>
</dbReference>
<feature type="domain" description="HTH marR-type" evidence="8">
    <location>
        <begin position="1"/>
        <end position="139"/>
    </location>
</feature>
<comment type="caution">
    <text evidence="9">The sequence shown here is derived from an EMBL/GenBank/DDBJ whole genome shotgun (WGS) entry which is preliminary data.</text>
</comment>
<evidence type="ECO:0000256" key="3">
    <source>
        <dbReference type="ARBA" id="ARBA00023125"/>
    </source>
</evidence>
<dbReference type="OrthoDB" id="5461037at2"/>